<feature type="region of interest" description="Disordered" evidence="8">
    <location>
        <begin position="1"/>
        <end position="22"/>
    </location>
</feature>
<evidence type="ECO:0000313" key="11">
    <source>
        <dbReference type="Proteomes" id="UP001359886"/>
    </source>
</evidence>
<evidence type="ECO:0000313" key="10">
    <source>
        <dbReference type="EMBL" id="MEJ8569711.1"/>
    </source>
</evidence>
<evidence type="ECO:0000256" key="7">
    <source>
        <dbReference type="RuleBase" id="RU361270"/>
    </source>
</evidence>
<dbReference type="NCBIfam" id="TIGR02962">
    <property type="entry name" value="hdxy_isourate"/>
    <property type="match status" value="1"/>
</dbReference>
<dbReference type="Proteomes" id="UP001359886">
    <property type="component" value="Unassembled WGS sequence"/>
</dbReference>
<evidence type="ECO:0000256" key="3">
    <source>
        <dbReference type="ARBA" id="ARBA00009850"/>
    </source>
</evidence>
<evidence type="ECO:0000256" key="1">
    <source>
        <dbReference type="ARBA" id="ARBA00001043"/>
    </source>
</evidence>
<dbReference type="GO" id="GO:0033971">
    <property type="term" value="F:hydroxyisourate hydrolase activity"/>
    <property type="evidence" value="ECO:0007669"/>
    <property type="project" value="UniProtKB-EC"/>
</dbReference>
<sequence>MGALTTHVLDTSTGTPGRGIRYDLYRSGPEPRHLAGGTTNDDGRCPQPLLEGEAFEAGTYDLVFQAADYFEAQGHAPGESPFLGEVVIRFGVDDPARHYHVPLLLSRFGYTTYRGS</sequence>
<comment type="subunit">
    <text evidence="4 7">Homotetramer.</text>
</comment>
<dbReference type="Gene3D" id="2.60.40.180">
    <property type="entry name" value="Transthyretin/hydroxyisourate hydrolase domain"/>
    <property type="match status" value="1"/>
</dbReference>
<dbReference type="EC" id="3.5.2.17" evidence="7"/>
<evidence type="ECO:0000256" key="5">
    <source>
        <dbReference type="ARBA" id="ARBA00022631"/>
    </source>
</evidence>
<dbReference type="InterPro" id="IPR014306">
    <property type="entry name" value="Hydroxyisourate_hydrolase"/>
</dbReference>
<comment type="similarity">
    <text evidence="3 7">Belongs to the transthyretin family. 5-hydroxyisourate hydrolase subfamily.</text>
</comment>
<comment type="catalytic activity">
    <reaction evidence="1 7">
        <text>5-hydroxyisourate + H2O = 5-hydroxy-2-oxo-4-ureido-2,5-dihydro-1H-imidazole-5-carboxylate + H(+)</text>
        <dbReference type="Rhea" id="RHEA:23736"/>
        <dbReference type="ChEBI" id="CHEBI:15377"/>
        <dbReference type="ChEBI" id="CHEBI:15378"/>
        <dbReference type="ChEBI" id="CHEBI:18072"/>
        <dbReference type="ChEBI" id="CHEBI:58639"/>
        <dbReference type="EC" id="3.5.2.17"/>
    </reaction>
</comment>
<dbReference type="InterPro" id="IPR023416">
    <property type="entry name" value="Transthyretin/HIU_hydrolase_d"/>
</dbReference>
<keyword evidence="5 7" id="KW-0659">Purine metabolism</keyword>
<feature type="domain" description="Transthyretin/hydroxyisourate hydrolase" evidence="9">
    <location>
        <begin position="4"/>
        <end position="115"/>
    </location>
</feature>
<evidence type="ECO:0000259" key="9">
    <source>
        <dbReference type="Pfam" id="PF00576"/>
    </source>
</evidence>
<keyword evidence="6 7" id="KW-0378">Hydrolase</keyword>
<organism evidence="10 11">
    <name type="scientific">Elongatibacter sediminis</name>
    <dbReference type="NCBI Taxonomy" id="3119006"/>
    <lineage>
        <taxon>Bacteria</taxon>
        <taxon>Pseudomonadati</taxon>
        <taxon>Pseudomonadota</taxon>
        <taxon>Gammaproteobacteria</taxon>
        <taxon>Chromatiales</taxon>
        <taxon>Wenzhouxiangellaceae</taxon>
        <taxon>Elongatibacter</taxon>
    </lineage>
</organism>
<dbReference type="EMBL" id="JAZHOG010000017">
    <property type="protein sequence ID" value="MEJ8569711.1"/>
    <property type="molecule type" value="Genomic_DNA"/>
</dbReference>
<dbReference type="CDD" id="cd05822">
    <property type="entry name" value="TLP_HIUase"/>
    <property type="match status" value="1"/>
</dbReference>
<dbReference type="GO" id="GO:0006144">
    <property type="term" value="P:purine nucleobase metabolic process"/>
    <property type="evidence" value="ECO:0007669"/>
    <property type="project" value="UniProtKB-KW"/>
</dbReference>
<dbReference type="RefSeq" id="WP_354697038.1">
    <property type="nucleotide sequence ID" value="NZ_JAZHOG010000017.1"/>
</dbReference>
<dbReference type="SUPFAM" id="SSF49472">
    <property type="entry name" value="Transthyretin (synonym: prealbumin)"/>
    <property type="match status" value="1"/>
</dbReference>
<reference evidence="10 11" key="1">
    <citation type="submission" date="2024-02" db="EMBL/GenBank/DDBJ databases">
        <title>A novel Wenzhouxiangellaceae bacterium, isolated from coastal sediments.</title>
        <authorList>
            <person name="Du Z.-J."/>
            <person name="Ye Y.-Q."/>
            <person name="Zhang X.-Y."/>
        </authorList>
    </citation>
    <scope>NUCLEOTIDE SEQUENCE [LARGE SCALE GENOMIC DNA]</scope>
    <source>
        <strain evidence="10 11">CH-27</strain>
    </source>
</reference>
<evidence type="ECO:0000256" key="6">
    <source>
        <dbReference type="ARBA" id="ARBA00022801"/>
    </source>
</evidence>
<keyword evidence="11" id="KW-1185">Reference proteome</keyword>
<dbReference type="InterPro" id="IPR036817">
    <property type="entry name" value="Transthyretin/HIU_hydrolase_sf"/>
</dbReference>
<protein>
    <recommendedName>
        <fullName evidence="7">5-hydroxyisourate hydrolase</fullName>
        <shortName evidence="7">HIU hydrolase</shortName>
        <shortName evidence="7">HIUHase</shortName>
        <ecNumber evidence="7">3.5.2.17</ecNumber>
    </recommendedName>
</protein>
<evidence type="ECO:0000256" key="8">
    <source>
        <dbReference type="SAM" id="MobiDB-lite"/>
    </source>
</evidence>
<comment type="function">
    <text evidence="2">Catalyzes the hydrolysis of 5-hydroxyisourate (HIU) to 2-oxo-4-hydroxy-4-carboxy-5-ureidoimidazoline (OHCU).</text>
</comment>
<accession>A0AAW9RQ91</accession>
<dbReference type="PANTHER" id="PTHR10395:SF7">
    <property type="entry name" value="5-HYDROXYISOURATE HYDROLASE"/>
    <property type="match status" value="1"/>
</dbReference>
<proteinExistence type="inferred from homology"/>
<dbReference type="AlphaFoldDB" id="A0AAW9RQ91"/>
<evidence type="ECO:0000256" key="4">
    <source>
        <dbReference type="ARBA" id="ARBA00011881"/>
    </source>
</evidence>
<evidence type="ECO:0000256" key="2">
    <source>
        <dbReference type="ARBA" id="ARBA00002704"/>
    </source>
</evidence>
<name>A0AAW9RQ91_9GAMM</name>
<dbReference type="PANTHER" id="PTHR10395">
    <property type="entry name" value="URICASE AND TRANSTHYRETIN-RELATED"/>
    <property type="match status" value="1"/>
</dbReference>
<comment type="caution">
    <text evidence="10">The sequence shown here is derived from an EMBL/GenBank/DDBJ whole genome shotgun (WGS) entry which is preliminary data.</text>
</comment>
<dbReference type="Pfam" id="PF00576">
    <property type="entry name" value="Transthyretin"/>
    <property type="match status" value="1"/>
</dbReference>
<gene>
    <name evidence="10" type="primary">uraH</name>
    <name evidence="10" type="ORF">V3330_18935</name>
</gene>